<dbReference type="Gene3D" id="3.30.70.100">
    <property type="match status" value="1"/>
</dbReference>
<evidence type="ECO:0000313" key="3">
    <source>
        <dbReference type="EMBL" id="OUI84778.1"/>
    </source>
</evidence>
<dbReference type="AlphaFoldDB" id="A0A252A5D4"/>
<sequence>MIYEIRTYRLKTGKTAEYINAVSSEGIKIQQPYLGHLIGYYYSEIGALNEIVHIWAYKSLDDRESRRAALAQDPAWVAFMPRIQCLIETMENRIMKPFPFIAPPTGGGIG</sequence>
<feature type="domain" description="NIPSNAP" evidence="2">
    <location>
        <begin position="3"/>
        <end position="100"/>
    </location>
</feature>
<dbReference type="SUPFAM" id="SSF54909">
    <property type="entry name" value="Dimeric alpha+beta barrel"/>
    <property type="match status" value="1"/>
</dbReference>
<dbReference type="EMBL" id="JOMM01000044">
    <property type="protein sequence ID" value="OUI84778.1"/>
    <property type="molecule type" value="Genomic_DNA"/>
</dbReference>
<evidence type="ECO:0000313" key="4">
    <source>
        <dbReference type="Proteomes" id="UP000194565"/>
    </source>
</evidence>
<dbReference type="PANTHER" id="PTHR21017:SF17">
    <property type="entry name" value="PROTEIN NIPSNAP"/>
    <property type="match status" value="1"/>
</dbReference>
<dbReference type="Proteomes" id="UP000194565">
    <property type="component" value="Unassembled WGS sequence"/>
</dbReference>
<comment type="similarity">
    <text evidence="1">Belongs to the NipSnap family.</text>
</comment>
<gene>
    <name evidence="3" type="ORF">HC62_12920</name>
</gene>
<dbReference type="InterPro" id="IPR011008">
    <property type="entry name" value="Dimeric_a/b-barrel"/>
</dbReference>
<dbReference type="InterPro" id="IPR051557">
    <property type="entry name" value="NipSnap_domain"/>
</dbReference>
<dbReference type="InterPro" id="IPR012577">
    <property type="entry name" value="NIPSNAP"/>
</dbReference>
<dbReference type="Pfam" id="PF07978">
    <property type="entry name" value="NIPSNAP"/>
    <property type="match status" value="1"/>
</dbReference>
<protein>
    <recommendedName>
        <fullName evidence="2">NIPSNAP domain-containing protein</fullName>
    </recommendedName>
</protein>
<organism evidence="3 4">
    <name type="scientific">Acetobacter tropicalis</name>
    <dbReference type="NCBI Taxonomy" id="104102"/>
    <lineage>
        <taxon>Bacteria</taxon>
        <taxon>Pseudomonadati</taxon>
        <taxon>Pseudomonadota</taxon>
        <taxon>Alphaproteobacteria</taxon>
        <taxon>Acetobacterales</taxon>
        <taxon>Acetobacteraceae</taxon>
        <taxon>Acetobacter</taxon>
    </lineage>
</organism>
<evidence type="ECO:0000256" key="1">
    <source>
        <dbReference type="ARBA" id="ARBA00005291"/>
    </source>
</evidence>
<name>A0A252A5D4_9PROT</name>
<accession>A0A252A5D4</accession>
<proteinExistence type="inferred from homology"/>
<dbReference type="RefSeq" id="WP_086641657.1">
    <property type="nucleotide sequence ID" value="NZ_JOMM01000044.1"/>
</dbReference>
<comment type="caution">
    <text evidence="3">The sequence shown here is derived from an EMBL/GenBank/DDBJ whole genome shotgun (WGS) entry which is preliminary data.</text>
</comment>
<dbReference type="PANTHER" id="PTHR21017">
    <property type="entry name" value="NIPSNAP-RELATED"/>
    <property type="match status" value="1"/>
</dbReference>
<evidence type="ECO:0000259" key="2">
    <source>
        <dbReference type="Pfam" id="PF07978"/>
    </source>
</evidence>
<reference evidence="3 4" key="1">
    <citation type="submission" date="2014-06" db="EMBL/GenBank/DDBJ databases">
        <authorList>
            <person name="Ju J."/>
            <person name="Zhang J."/>
        </authorList>
    </citation>
    <scope>NUCLEOTIDE SEQUENCE [LARGE SCALE GENOMIC DNA]</scope>
    <source>
        <strain evidence="3">DmW_042</strain>
    </source>
</reference>